<dbReference type="Gene3D" id="1.10.150.80">
    <property type="entry name" value="HRDC domain"/>
    <property type="match status" value="2"/>
</dbReference>
<sequence length="167" mass="18589">MPDRALVAAAKALPTSKGHLAGLKEFTGRESRKELDRWWSAIARGQSTDELPPMRVRGTGLPTPRNWKERHPDAYARFVCAREEIVAVAASLDIPVENVLAPDTVRRLCWEPPSESTPESIRDALKEFGARQWQIDACADIIAESFERVAIDPTPFLVTIVPDDNDS</sequence>
<dbReference type="SUPFAM" id="SSF47819">
    <property type="entry name" value="HRDC-like"/>
    <property type="match status" value="1"/>
</dbReference>
<organism evidence="2">
    <name type="scientific">freshwater metagenome</name>
    <dbReference type="NCBI Taxonomy" id="449393"/>
    <lineage>
        <taxon>unclassified sequences</taxon>
        <taxon>metagenomes</taxon>
        <taxon>ecological metagenomes</taxon>
    </lineage>
</organism>
<accession>A0A6J6GH32</accession>
<dbReference type="InterPro" id="IPR041605">
    <property type="entry name" value="Exo_C"/>
</dbReference>
<evidence type="ECO:0000313" key="2">
    <source>
        <dbReference type="EMBL" id="CAB4598245.1"/>
    </source>
</evidence>
<proteinExistence type="predicted"/>
<name>A0A6J6GH32_9ZZZZ</name>
<dbReference type="EMBL" id="CAEZUE010000132">
    <property type="protein sequence ID" value="CAB4598245.1"/>
    <property type="molecule type" value="Genomic_DNA"/>
</dbReference>
<gene>
    <name evidence="2" type="ORF">UFOPK1788_00924</name>
</gene>
<dbReference type="InterPro" id="IPR010997">
    <property type="entry name" value="HRDC-like_sf"/>
</dbReference>
<evidence type="ECO:0000259" key="1">
    <source>
        <dbReference type="Pfam" id="PF18305"/>
    </source>
</evidence>
<dbReference type="InterPro" id="IPR044876">
    <property type="entry name" value="HRDC_dom_sf"/>
</dbReference>
<protein>
    <submittedName>
        <fullName evidence="2">Unannotated protein</fullName>
    </submittedName>
</protein>
<reference evidence="2" key="1">
    <citation type="submission" date="2020-05" db="EMBL/GenBank/DDBJ databases">
        <authorList>
            <person name="Chiriac C."/>
            <person name="Salcher M."/>
            <person name="Ghai R."/>
            <person name="Kavagutti S V."/>
        </authorList>
    </citation>
    <scope>NUCLEOTIDE SEQUENCE</scope>
</reference>
<dbReference type="GO" id="GO:0000166">
    <property type="term" value="F:nucleotide binding"/>
    <property type="evidence" value="ECO:0007669"/>
    <property type="project" value="InterPro"/>
</dbReference>
<dbReference type="AlphaFoldDB" id="A0A6J6GH32"/>
<feature type="domain" description="3'-5' exonuclease C-terminal" evidence="1">
    <location>
        <begin position="60"/>
        <end position="145"/>
    </location>
</feature>
<dbReference type="Pfam" id="PF18305">
    <property type="entry name" value="DNA_pol_A_exoN"/>
    <property type="match status" value="1"/>
</dbReference>